<evidence type="ECO:0000313" key="6">
    <source>
        <dbReference type="Proteomes" id="UP000602532"/>
    </source>
</evidence>
<keyword evidence="3" id="KW-0804">Transcription</keyword>
<name>A0ABR8X194_9MICO</name>
<dbReference type="RefSeq" id="WP_191764929.1">
    <property type="nucleotide sequence ID" value="NZ_JACSPM010000001.1"/>
</dbReference>
<keyword evidence="6" id="KW-1185">Reference proteome</keyword>
<dbReference type="InterPro" id="IPR003018">
    <property type="entry name" value="GAF"/>
</dbReference>
<comment type="caution">
    <text evidence="5">The sequence shown here is derived from an EMBL/GenBank/DDBJ whole genome shotgun (WGS) entry which is preliminary data.</text>
</comment>
<dbReference type="SMART" id="SM00862">
    <property type="entry name" value="Trans_reg_C"/>
    <property type="match status" value="1"/>
</dbReference>
<feature type="domain" description="OmpR/PhoB-type" evidence="4">
    <location>
        <begin position="264"/>
        <end position="334"/>
    </location>
</feature>
<dbReference type="EMBL" id="JACSPM010000001">
    <property type="protein sequence ID" value="MBD8023019.1"/>
    <property type="molecule type" value="Genomic_DNA"/>
</dbReference>
<evidence type="ECO:0000313" key="5">
    <source>
        <dbReference type="EMBL" id="MBD8023019.1"/>
    </source>
</evidence>
<proteinExistence type="predicted"/>
<evidence type="ECO:0000256" key="2">
    <source>
        <dbReference type="ARBA" id="ARBA00023125"/>
    </source>
</evidence>
<dbReference type="InterPro" id="IPR036388">
    <property type="entry name" value="WH-like_DNA-bd_sf"/>
</dbReference>
<dbReference type="Pfam" id="PF01590">
    <property type="entry name" value="GAF"/>
    <property type="match status" value="1"/>
</dbReference>
<protein>
    <submittedName>
        <fullName evidence="5">GAF domain-containing protein</fullName>
    </submittedName>
</protein>
<evidence type="ECO:0000256" key="3">
    <source>
        <dbReference type="ARBA" id="ARBA00023163"/>
    </source>
</evidence>
<evidence type="ECO:0000256" key="1">
    <source>
        <dbReference type="ARBA" id="ARBA00023015"/>
    </source>
</evidence>
<sequence>MSSPWSQRREVSPETSRLLIERAHEELLAGNAADERLADVRALVRESWRRSIASLVGAEALPPLELDGDSLAEYRRSHPLVGVIDMVRGLLLPGGADESGVIVAVGDEAGRLLWVEGDRRVRSLTGDMGFVEGANWSEDAVGTSAPGTALALDASLQIHGAEHFNRLVQPWSCTAAPVHDPETRKLLGVIDVTGGAEAASPQAQLLVDATARAIEGELLVARLRARAQPARAPRRTTRTATATRAALSVLGRDRGQLEVAGDGTETVSALAPRHAELLLMLAVHRQGLSAERLAELVYGDPSATVTVRAEMVRLRKVLERTAPALVPESRPYRLGIELETDAHRLLSLLDRGAHRVALAAYRGDVLPDSVAPGVEDFRTTVRTALREALLAEASVDVLLAFSETDAAADDLELLRLCLSMLPARSPKRAGLVARVEKLEADS</sequence>
<dbReference type="Gene3D" id="1.10.10.10">
    <property type="entry name" value="Winged helix-like DNA-binding domain superfamily/Winged helix DNA-binding domain"/>
    <property type="match status" value="1"/>
</dbReference>
<dbReference type="InterPro" id="IPR029016">
    <property type="entry name" value="GAF-like_dom_sf"/>
</dbReference>
<dbReference type="InterPro" id="IPR001867">
    <property type="entry name" value="OmpR/PhoB-type_DNA-bd"/>
</dbReference>
<gene>
    <name evidence="5" type="ORF">H9622_05350</name>
</gene>
<accession>A0ABR8X194</accession>
<evidence type="ECO:0000259" key="4">
    <source>
        <dbReference type="SMART" id="SM00862"/>
    </source>
</evidence>
<organism evidence="5 6">
    <name type="scientific">Microbacterium gallinarum</name>
    <dbReference type="NCBI Taxonomy" id="2762209"/>
    <lineage>
        <taxon>Bacteria</taxon>
        <taxon>Bacillati</taxon>
        <taxon>Actinomycetota</taxon>
        <taxon>Actinomycetes</taxon>
        <taxon>Micrococcales</taxon>
        <taxon>Microbacteriaceae</taxon>
        <taxon>Microbacterium</taxon>
    </lineage>
</organism>
<dbReference type="Gene3D" id="3.30.450.40">
    <property type="match status" value="1"/>
</dbReference>
<dbReference type="Proteomes" id="UP000602532">
    <property type="component" value="Unassembled WGS sequence"/>
</dbReference>
<reference evidence="5 6" key="1">
    <citation type="submission" date="2020-08" db="EMBL/GenBank/DDBJ databases">
        <title>A Genomic Blueprint of the Chicken Gut Microbiome.</title>
        <authorList>
            <person name="Gilroy R."/>
            <person name="Ravi A."/>
            <person name="Getino M."/>
            <person name="Pursley I."/>
            <person name="Horton D.L."/>
            <person name="Alikhan N.-F."/>
            <person name="Baker D."/>
            <person name="Gharbi K."/>
            <person name="Hall N."/>
            <person name="Watson M."/>
            <person name="Adriaenssens E.M."/>
            <person name="Foster-Nyarko E."/>
            <person name="Jarju S."/>
            <person name="Secka A."/>
            <person name="Antonio M."/>
            <person name="Oren A."/>
            <person name="Chaudhuri R."/>
            <person name="La Ragione R.M."/>
            <person name="Hildebrand F."/>
            <person name="Pallen M.J."/>
        </authorList>
    </citation>
    <scope>NUCLEOTIDE SEQUENCE [LARGE SCALE GENOMIC DNA]</scope>
    <source>
        <strain evidence="5 6">Sa1CUA4</strain>
    </source>
</reference>
<keyword evidence="1" id="KW-0805">Transcription regulation</keyword>
<keyword evidence="2" id="KW-0238">DNA-binding</keyword>